<dbReference type="EMBL" id="JACGCI010000058">
    <property type="protein sequence ID" value="KAF6750160.1"/>
    <property type="molecule type" value="Genomic_DNA"/>
</dbReference>
<evidence type="ECO:0000313" key="1">
    <source>
        <dbReference type="EMBL" id="KAF6750160.1"/>
    </source>
</evidence>
<gene>
    <name evidence="1" type="ORF">DFP72DRAFT_1139772</name>
</gene>
<accession>A0A8H6HP76</accession>
<dbReference type="Proteomes" id="UP000521943">
    <property type="component" value="Unassembled WGS sequence"/>
</dbReference>
<evidence type="ECO:0000313" key="2">
    <source>
        <dbReference type="Proteomes" id="UP000521943"/>
    </source>
</evidence>
<reference evidence="1 2" key="1">
    <citation type="submission" date="2020-07" db="EMBL/GenBank/DDBJ databases">
        <title>Comparative genomics of pyrophilous fungi reveals a link between fire events and developmental genes.</title>
        <authorList>
            <consortium name="DOE Joint Genome Institute"/>
            <person name="Steindorff A.S."/>
            <person name="Carver A."/>
            <person name="Calhoun S."/>
            <person name="Stillman K."/>
            <person name="Liu H."/>
            <person name="Lipzen A."/>
            <person name="Pangilinan J."/>
            <person name="Labutti K."/>
            <person name="Bruns T.D."/>
            <person name="Grigoriev I.V."/>
        </authorList>
    </citation>
    <scope>NUCLEOTIDE SEQUENCE [LARGE SCALE GENOMIC DNA]</scope>
    <source>
        <strain evidence="1 2">CBS 144469</strain>
    </source>
</reference>
<organism evidence="1 2">
    <name type="scientific">Ephemerocybe angulata</name>
    <dbReference type="NCBI Taxonomy" id="980116"/>
    <lineage>
        <taxon>Eukaryota</taxon>
        <taxon>Fungi</taxon>
        <taxon>Dikarya</taxon>
        <taxon>Basidiomycota</taxon>
        <taxon>Agaricomycotina</taxon>
        <taxon>Agaricomycetes</taxon>
        <taxon>Agaricomycetidae</taxon>
        <taxon>Agaricales</taxon>
        <taxon>Agaricineae</taxon>
        <taxon>Psathyrellaceae</taxon>
        <taxon>Ephemerocybe</taxon>
    </lineage>
</organism>
<keyword evidence="2" id="KW-1185">Reference proteome</keyword>
<comment type="caution">
    <text evidence="1">The sequence shown here is derived from an EMBL/GenBank/DDBJ whole genome shotgun (WGS) entry which is preliminary data.</text>
</comment>
<dbReference type="AlphaFoldDB" id="A0A8H6HP76"/>
<sequence>MADISLDVIADGILLGTRIPWGSIGDSSKNVANALTTMVPAANLSELHGTAASTTKAAKSSILVPWPLPSSSDLHHAIARSSPILPRWEGMFRLQSAASAGSGETGAPSMTLVHTTSNQSVNSSLAFVSVRSGIRISYSPRRSIRSPTPGLAYPSDAWRRATRDTSCGGVIHTRGKRDREGLALRRGPKKINNLIAYPVDRASDLIFGWLCKRVILAKPQGNLWCTGVSRYVRHHLAN</sequence>
<proteinExistence type="predicted"/>
<name>A0A8H6HP76_9AGAR</name>
<protein>
    <submittedName>
        <fullName evidence="1">Uncharacterized protein</fullName>
    </submittedName>
</protein>